<keyword evidence="4" id="KW-0175">Coiled coil</keyword>
<proteinExistence type="predicted"/>
<evidence type="ECO:0000313" key="7">
    <source>
        <dbReference type="EMBL" id="PPQ82267.1"/>
    </source>
</evidence>
<dbReference type="STRING" id="231916.A0A409WUV6"/>
<feature type="region of interest" description="Disordered" evidence="5">
    <location>
        <begin position="349"/>
        <end position="375"/>
    </location>
</feature>
<keyword evidence="8" id="KW-1185">Reference proteome</keyword>
<dbReference type="AlphaFoldDB" id="A0A409WUV6"/>
<sequence length="738" mass="82652">MATTYSGSSLRERDQIIHEKYQKEIRDLELKIQRIRYTADETSKQLFDSHNRGRRLAESLGFQDTYDAQVAIDASDSKLTYRECLDRIKELEAELSSEKKEVQLLHCKLRNAERDNKRLTLEKRNLEARYDDLLDKKTRATEEFKKNYKKWYLANIWLFGGQLESDPGKTAKQIYGDKLAAKQKEAIEFGGGPDLPDGIVDFVVEILFSDHIASIDYETAIRTRHTSPRKAGTPKARVPSIDKENEGTPRPVVKELKTEVFSQPMALLSPGQRTPRMPLRDSLLTSVSNVIAPSASPTIFLSRSTYAAADPPPLSTSTTRVALSLKAVNAHADTAEEASQITSPIDTRSSNILLSSSPSIPRKLNHSSDTEDDSQGIGAHILTSQRVLIPAALLVPSTNPRTGKPVFFKVPAPPPTAGPSRLANTTLNTPQSELPSRPLLSQSEPGPRRTAVLAENVRRKEPPQLSEHDRESGRPSKMRRISENPYDRPGDLSRAKPSSTASEPRPSASDAVLARTGKGRASADDSTPLATKNKGKRPLEDYSAFKGRGRYGKAAQDDNATEELLINMMRWCVTETKDASWTLVTVNAVERWIVLKFVLRHTDHCSYPVQYYENVGPLPNRLQQPLWRSPTSSPSKRCPRHGASAGRDRVDNRTSPSTSRAARRLSDIESHKKTISRHRHTWARAATPPGYWEIGFPNTQEVGNINEKAEEMHKRKKEEIEREAARAGGRYRRKFSSY</sequence>
<keyword evidence="3" id="KW-0539">Nucleus</keyword>
<feature type="compositionally biased region" description="Polar residues" evidence="5">
    <location>
        <begin position="422"/>
        <end position="444"/>
    </location>
</feature>
<dbReference type="OrthoDB" id="5801062at2759"/>
<evidence type="ECO:0000259" key="6">
    <source>
        <dbReference type="Pfam" id="PF08573"/>
    </source>
</evidence>
<feature type="region of interest" description="Disordered" evidence="5">
    <location>
        <begin position="400"/>
        <end position="542"/>
    </location>
</feature>
<feature type="domain" description="DNA endonuclease activator Ctp1 C-terminal" evidence="6">
    <location>
        <begin position="610"/>
        <end position="701"/>
    </location>
</feature>
<keyword evidence="2" id="KW-0227">DNA damage</keyword>
<feature type="compositionally biased region" description="Basic and acidic residues" evidence="5">
    <location>
        <begin position="456"/>
        <end position="494"/>
    </location>
</feature>
<comment type="subcellular location">
    <subcellularLocation>
        <location evidence="1">Nucleus</location>
    </subcellularLocation>
</comment>
<feature type="coiled-coil region" evidence="4">
    <location>
        <begin position="11"/>
        <end position="45"/>
    </location>
</feature>
<organism evidence="7 8">
    <name type="scientific">Gymnopilus dilepis</name>
    <dbReference type="NCBI Taxonomy" id="231916"/>
    <lineage>
        <taxon>Eukaryota</taxon>
        <taxon>Fungi</taxon>
        <taxon>Dikarya</taxon>
        <taxon>Basidiomycota</taxon>
        <taxon>Agaricomycotina</taxon>
        <taxon>Agaricomycetes</taxon>
        <taxon>Agaricomycetidae</taxon>
        <taxon>Agaricales</taxon>
        <taxon>Agaricineae</taxon>
        <taxon>Hymenogastraceae</taxon>
        <taxon>Gymnopilus</taxon>
    </lineage>
</organism>
<dbReference type="GO" id="GO:0005634">
    <property type="term" value="C:nucleus"/>
    <property type="evidence" value="ECO:0007669"/>
    <property type="project" value="UniProtKB-SubCell"/>
</dbReference>
<feature type="coiled-coil region" evidence="4">
    <location>
        <begin position="74"/>
        <end position="143"/>
    </location>
</feature>
<name>A0A409WUV6_9AGAR</name>
<dbReference type="InParanoid" id="A0A409WUV6"/>
<feature type="region of interest" description="Disordered" evidence="5">
    <location>
        <begin position="225"/>
        <end position="248"/>
    </location>
</feature>
<evidence type="ECO:0000313" key="8">
    <source>
        <dbReference type="Proteomes" id="UP000284706"/>
    </source>
</evidence>
<dbReference type="Pfam" id="PF08573">
    <property type="entry name" value="SAE2"/>
    <property type="match status" value="1"/>
</dbReference>
<reference evidence="7 8" key="1">
    <citation type="journal article" date="2018" name="Evol. Lett.">
        <title>Horizontal gene cluster transfer increased hallucinogenic mushroom diversity.</title>
        <authorList>
            <person name="Reynolds H.T."/>
            <person name="Vijayakumar V."/>
            <person name="Gluck-Thaler E."/>
            <person name="Korotkin H.B."/>
            <person name="Matheny P.B."/>
            <person name="Slot J.C."/>
        </authorList>
    </citation>
    <scope>NUCLEOTIDE SEQUENCE [LARGE SCALE GENOMIC DNA]</scope>
    <source>
        <strain evidence="7 8">SRW20</strain>
    </source>
</reference>
<evidence type="ECO:0000256" key="3">
    <source>
        <dbReference type="ARBA" id="ARBA00023242"/>
    </source>
</evidence>
<evidence type="ECO:0000256" key="1">
    <source>
        <dbReference type="ARBA" id="ARBA00004123"/>
    </source>
</evidence>
<feature type="region of interest" description="Disordered" evidence="5">
    <location>
        <begin position="623"/>
        <end position="681"/>
    </location>
</feature>
<comment type="caution">
    <text evidence="7">The sequence shown here is derived from an EMBL/GenBank/DDBJ whole genome shotgun (WGS) entry which is preliminary data.</text>
</comment>
<protein>
    <recommendedName>
        <fullName evidence="6">DNA endonuclease activator Ctp1 C-terminal domain-containing protein</fullName>
    </recommendedName>
</protein>
<evidence type="ECO:0000256" key="5">
    <source>
        <dbReference type="SAM" id="MobiDB-lite"/>
    </source>
</evidence>
<dbReference type="InterPro" id="IPR013882">
    <property type="entry name" value="Ctp1_C"/>
</dbReference>
<accession>A0A409WUV6</accession>
<gene>
    <name evidence="7" type="ORF">CVT26_010065</name>
</gene>
<evidence type="ECO:0000256" key="2">
    <source>
        <dbReference type="ARBA" id="ARBA00022763"/>
    </source>
</evidence>
<dbReference type="EMBL" id="NHYE01004766">
    <property type="protein sequence ID" value="PPQ82267.1"/>
    <property type="molecule type" value="Genomic_DNA"/>
</dbReference>
<evidence type="ECO:0000256" key="4">
    <source>
        <dbReference type="SAM" id="Coils"/>
    </source>
</evidence>
<dbReference type="Proteomes" id="UP000284706">
    <property type="component" value="Unassembled WGS sequence"/>
</dbReference>
<feature type="compositionally biased region" description="Low complexity" evidence="5">
    <location>
        <begin position="349"/>
        <end position="362"/>
    </location>
</feature>
<dbReference type="GO" id="GO:0006281">
    <property type="term" value="P:DNA repair"/>
    <property type="evidence" value="ECO:0007669"/>
    <property type="project" value="InterPro"/>
</dbReference>